<comment type="caution">
    <text evidence="1">The sequence shown here is derived from an EMBL/GenBank/DDBJ whole genome shotgun (WGS) entry which is preliminary data.</text>
</comment>
<gene>
    <name evidence="1" type="ORF">S03H2_65454</name>
</gene>
<feature type="non-terminal residue" evidence="1">
    <location>
        <position position="37"/>
    </location>
</feature>
<reference evidence="1" key="1">
    <citation type="journal article" date="2014" name="Front. Microbiol.">
        <title>High frequency of phylogenetically diverse reductive dehalogenase-homologous genes in deep subseafloor sedimentary metagenomes.</title>
        <authorList>
            <person name="Kawai M."/>
            <person name="Futagami T."/>
            <person name="Toyoda A."/>
            <person name="Takaki Y."/>
            <person name="Nishi S."/>
            <person name="Hori S."/>
            <person name="Arai W."/>
            <person name="Tsubouchi T."/>
            <person name="Morono Y."/>
            <person name="Uchiyama I."/>
            <person name="Ito T."/>
            <person name="Fujiyama A."/>
            <person name="Inagaki F."/>
            <person name="Takami H."/>
        </authorList>
    </citation>
    <scope>NUCLEOTIDE SEQUENCE</scope>
    <source>
        <strain evidence="1">Expedition CK06-06</strain>
    </source>
</reference>
<dbReference type="AlphaFoldDB" id="X1JZL0"/>
<proteinExistence type="predicted"/>
<protein>
    <submittedName>
        <fullName evidence="1">Uncharacterized protein</fullName>
    </submittedName>
</protein>
<organism evidence="1">
    <name type="scientific">marine sediment metagenome</name>
    <dbReference type="NCBI Taxonomy" id="412755"/>
    <lineage>
        <taxon>unclassified sequences</taxon>
        <taxon>metagenomes</taxon>
        <taxon>ecological metagenomes</taxon>
    </lineage>
</organism>
<name>X1JZL0_9ZZZZ</name>
<evidence type="ECO:0000313" key="1">
    <source>
        <dbReference type="EMBL" id="GAH86870.1"/>
    </source>
</evidence>
<sequence>MVVTSSSSAGIFSLSSKCFAGDYGSAQTNAAIITPTS</sequence>
<dbReference type="EMBL" id="BARU01042620">
    <property type="protein sequence ID" value="GAH86870.1"/>
    <property type="molecule type" value="Genomic_DNA"/>
</dbReference>
<accession>X1JZL0</accession>